<dbReference type="InterPro" id="IPR028037">
    <property type="entry name" value="Antitoxin_Rv0909/MT0933"/>
</dbReference>
<organism evidence="2 3">
    <name type="scientific">Streptomyces dengpaensis</name>
    <dbReference type="NCBI Taxonomy" id="2049881"/>
    <lineage>
        <taxon>Bacteria</taxon>
        <taxon>Bacillati</taxon>
        <taxon>Actinomycetota</taxon>
        <taxon>Actinomycetes</taxon>
        <taxon>Kitasatosporales</taxon>
        <taxon>Streptomycetaceae</taxon>
        <taxon>Streptomyces</taxon>
    </lineage>
</organism>
<dbReference type="EMBL" id="CP026652">
    <property type="protein sequence ID" value="AVH58264.1"/>
    <property type="molecule type" value="Genomic_DNA"/>
</dbReference>
<proteinExistence type="predicted"/>
<feature type="region of interest" description="Disordered" evidence="1">
    <location>
        <begin position="1"/>
        <end position="63"/>
    </location>
</feature>
<gene>
    <name evidence="2" type="ORF">C4B68_23655</name>
</gene>
<accession>A0ABM6SU75</accession>
<evidence type="ECO:0000313" key="3">
    <source>
        <dbReference type="Proteomes" id="UP000238413"/>
    </source>
</evidence>
<protein>
    <submittedName>
        <fullName evidence="2">Antitoxin</fullName>
    </submittedName>
</protein>
<sequence length="63" mass="7197">MGIFDKFKGHGQHKAKNVSDTAERQVNEKTGDKYTDKVDDAQQRTERATGVDRPDRPERPDQP</sequence>
<dbReference type="Proteomes" id="UP000238413">
    <property type="component" value="Chromosome"/>
</dbReference>
<dbReference type="RefSeq" id="WP_099501804.1">
    <property type="nucleotide sequence ID" value="NZ_CP026652.1"/>
</dbReference>
<keyword evidence="3" id="KW-1185">Reference proteome</keyword>
<reference evidence="2 3" key="1">
    <citation type="submission" date="2018-02" db="EMBL/GenBank/DDBJ databases">
        <title>Complete genome sequence of Streptomyces dengpaensis, the producer of angucyclines.</title>
        <authorList>
            <person name="Yumei L."/>
        </authorList>
    </citation>
    <scope>NUCLEOTIDE SEQUENCE [LARGE SCALE GENOMIC DNA]</scope>
    <source>
        <strain evidence="2 3">XZHG99</strain>
    </source>
</reference>
<name>A0ABM6SU75_9ACTN</name>
<evidence type="ECO:0000256" key="1">
    <source>
        <dbReference type="SAM" id="MobiDB-lite"/>
    </source>
</evidence>
<evidence type="ECO:0000313" key="2">
    <source>
        <dbReference type="EMBL" id="AVH58264.1"/>
    </source>
</evidence>
<dbReference type="Pfam" id="PF14013">
    <property type="entry name" value="MT0933_antitox"/>
    <property type="match status" value="1"/>
</dbReference>
<feature type="compositionally biased region" description="Basic and acidic residues" evidence="1">
    <location>
        <begin position="21"/>
        <end position="63"/>
    </location>
</feature>